<evidence type="ECO:0000256" key="3">
    <source>
        <dbReference type="ARBA" id="ARBA00010037"/>
    </source>
</evidence>
<evidence type="ECO:0000256" key="5">
    <source>
        <dbReference type="ARBA" id="ARBA00022723"/>
    </source>
</evidence>
<dbReference type="NCBIfam" id="NF006047">
    <property type="entry name" value="PRK08193.1"/>
    <property type="match status" value="1"/>
</dbReference>
<dbReference type="KEGG" id="cmiu:B1H56_01870"/>
<evidence type="ECO:0000256" key="6">
    <source>
        <dbReference type="ARBA" id="ARBA00022833"/>
    </source>
</evidence>
<dbReference type="EC" id="5.1.3.4" evidence="4"/>
<dbReference type="InterPro" id="IPR001303">
    <property type="entry name" value="Aldolase_II/adducin_N"/>
</dbReference>
<keyword evidence="9" id="KW-0119">Carbohydrate metabolism</keyword>
<dbReference type="GO" id="GO:0016832">
    <property type="term" value="F:aldehyde-lyase activity"/>
    <property type="evidence" value="ECO:0007669"/>
    <property type="project" value="TreeGrafter"/>
</dbReference>
<evidence type="ECO:0000256" key="2">
    <source>
        <dbReference type="ARBA" id="ARBA00001947"/>
    </source>
</evidence>
<evidence type="ECO:0000256" key="11">
    <source>
        <dbReference type="ARBA" id="ARBA00053542"/>
    </source>
</evidence>
<dbReference type="InterPro" id="IPR050197">
    <property type="entry name" value="Aldolase_class_II_sugar_metab"/>
</dbReference>
<gene>
    <name evidence="15" type="ORF">HMPREF3293_00986</name>
</gene>
<keyword evidence="16" id="KW-1185">Reference proteome</keyword>
<comment type="function">
    <text evidence="11">Involved in the degradation of L-arabinose. Catalyzes the interconversion of L-ribulose 5-phosphate (LRu5P) and D-xylulose 5-phosphate (D-Xu5P) via a retroaldol/aldol mechanism (carbon-carbon bond cleavage analogous to a class II aldolase reaction).</text>
</comment>
<dbReference type="PANTHER" id="PTHR22789:SF8">
    <property type="entry name" value="L-RIBULOSE-5-PHOSPHATE 4-EPIMERASE SGBE"/>
    <property type="match status" value="1"/>
</dbReference>
<evidence type="ECO:0000256" key="12">
    <source>
        <dbReference type="ARBA" id="ARBA00060520"/>
    </source>
</evidence>
<evidence type="ECO:0000313" key="15">
    <source>
        <dbReference type="EMBL" id="KXK66249.1"/>
    </source>
</evidence>
<dbReference type="EMBL" id="LSZW01000047">
    <property type="protein sequence ID" value="KXK66249.1"/>
    <property type="molecule type" value="Genomic_DNA"/>
</dbReference>
<evidence type="ECO:0000256" key="4">
    <source>
        <dbReference type="ARBA" id="ARBA00013186"/>
    </source>
</evidence>
<evidence type="ECO:0000256" key="9">
    <source>
        <dbReference type="ARBA" id="ARBA00023277"/>
    </source>
</evidence>
<reference evidence="15 16" key="1">
    <citation type="submission" date="2016-02" db="EMBL/GenBank/DDBJ databases">
        <authorList>
            <person name="Wen L."/>
            <person name="He K."/>
            <person name="Yang H."/>
        </authorList>
    </citation>
    <scope>NUCLEOTIDE SEQUENCE [LARGE SCALE GENOMIC DNA]</scope>
    <source>
        <strain evidence="15 16">DSM 22607</strain>
    </source>
</reference>
<dbReference type="GO" id="GO:0019568">
    <property type="term" value="P:arabinose catabolic process"/>
    <property type="evidence" value="ECO:0007669"/>
    <property type="project" value="UniProtKB-KW"/>
</dbReference>
<dbReference type="Proteomes" id="UP000070366">
    <property type="component" value="Unassembled WGS sequence"/>
</dbReference>
<evidence type="ECO:0000259" key="14">
    <source>
        <dbReference type="SMART" id="SM01007"/>
    </source>
</evidence>
<dbReference type="GO" id="GO:0046872">
    <property type="term" value="F:metal ion binding"/>
    <property type="evidence" value="ECO:0007669"/>
    <property type="project" value="UniProtKB-KW"/>
</dbReference>
<protein>
    <recommendedName>
        <fullName evidence="13">L-ribulose-5-phosphate 4-epimerase</fullName>
        <ecNumber evidence="4">5.1.3.4</ecNumber>
    </recommendedName>
    <alternativeName>
        <fullName evidence="10">Phosphoribulose isomerase</fullName>
    </alternativeName>
</protein>
<dbReference type="PANTHER" id="PTHR22789">
    <property type="entry name" value="FUCULOSE PHOSPHATE ALDOLASE"/>
    <property type="match status" value="1"/>
</dbReference>
<dbReference type="SMART" id="SM01007">
    <property type="entry name" value="Aldolase_II"/>
    <property type="match status" value="1"/>
</dbReference>
<evidence type="ECO:0000256" key="7">
    <source>
        <dbReference type="ARBA" id="ARBA00022935"/>
    </source>
</evidence>
<evidence type="ECO:0000256" key="13">
    <source>
        <dbReference type="ARBA" id="ARBA00074961"/>
    </source>
</evidence>
<evidence type="ECO:0000313" key="16">
    <source>
        <dbReference type="Proteomes" id="UP000070366"/>
    </source>
</evidence>
<dbReference type="Gene3D" id="3.40.225.10">
    <property type="entry name" value="Class II aldolase/adducin N-terminal domain"/>
    <property type="match status" value="1"/>
</dbReference>
<proteinExistence type="inferred from homology"/>
<comment type="caution">
    <text evidence="15">The sequence shown here is derived from an EMBL/GenBank/DDBJ whole genome shotgun (WGS) entry which is preliminary data.</text>
</comment>
<accession>A0A136Q6J9</accession>
<dbReference type="AlphaFoldDB" id="A0A136Q6J9"/>
<sequence>MKDELKRRVYEANMLLPKYGLITFTWGNVSEREGDVVAIKPSGVEYDALRPEDIVLVGMDGSILEDGLNPSSDLETHLELYRNFEGVAGITHTHSEWATSWAQAGMDIPAAGTTHADYIYGDVPCTRGLTPGEIRGAYELNTGKVIVETFAGLDPLAVPCVLVKNHGPFTWGASAAESVRNAVVLEQIAKMAFVGRTLQGGGPERMPQSLLDKHYLRKHGKNAYYGQKK</sequence>
<keyword evidence="8" id="KW-0413">Isomerase</keyword>
<dbReference type="OrthoDB" id="9786287at2"/>
<dbReference type="InterPro" id="IPR036409">
    <property type="entry name" value="Aldolase_II/adducin_N_sf"/>
</dbReference>
<name>A0A136Q6J9_9FIRM</name>
<dbReference type="RefSeq" id="WP_066520464.1">
    <property type="nucleotide sequence ID" value="NZ_CABMOF010000003.1"/>
</dbReference>
<comment type="pathway">
    <text evidence="12">Carbohydrate degradation; L-arabinose degradation via L-ribulose; D-xylulose 5-phosphate from L-arabinose (bacterial route): step 3/3.</text>
</comment>
<comment type="catalytic activity">
    <reaction evidence="1">
        <text>L-ribulose 5-phosphate = D-xylulose 5-phosphate</text>
        <dbReference type="Rhea" id="RHEA:22368"/>
        <dbReference type="ChEBI" id="CHEBI:57737"/>
        <dbReference type="ChEBI" id="CHEBI:58226"/>
        <dbReference type="EC" id="5.1.3.4"/>
    </reaction>
</comment>
<dbReference type="SUPFAM" id="SSF53639">
    <property type="entry name" value="AraD/HMP-PK domain-like"/>
    <property type="match status" value="1"/>
</dbReference>
<comment type="similarity">
    <text evidence="3">Belongs to the aldolase class II family. AraD/FucA subfamily.</text>
</comment>
<keyword evidence="5" id="KW-0479">Metal-binding</keyword>
<dbReference type="Pfam" id="PF00596">
    <property type="entry name" value="Aldolase_II"/>
    <property type="match status" value="1"/>
</dbReference>
<dbReference type="PATRIC" id="fig|626937.4.peg.973"/>
<evidence type="ECO:0000256" key="1">
    <source>
        <dbReference type="ARBA" id="ARBA00001726"/>
    </source>
</evidence>
<keyword evidence="7" id="KW-0054">Arabinose catabolism</keyword>
<evidence type="ECO:0000256" key="8">
    <source>
        <dbReference type="ARBA" id="ARBA00023235"/>
    </source>
</evidence>
<evidence type="ECO:0000256" key="10">
    <source>
        <dbReference type="ARBA" id="ARBA00032206"/>
    </source>
</evidence>
<organism evidence="15 16">
    <name type="scientific">Christensenella minuta</name>
    <dbReference type="NCBI Taxonomy" id="626937"/>
    <lineage>
        <taxon>Bacteria</taxon>
        <taxon>Bacillati</taxon>
        <taxon>Bacillota</taxon>
        <taxon>Clostridia</taxon>
        <taxon>Christensenellales</taxon>
        <taxon>Christensenellaceae</taxon>
        <taxon>Christensenella</taxon>
    </lineage>
</organism>
<dbReference type="GO" id="GO:0008742">
    <property type="term" value="F:L-ribulose-phosphate 4-epimerase activity"/>
    <property type="evidence" value="ECO:0007669"/>
    <property type="project" value="UniProtKB-EC"/>
</dbReference>
<comment type="cofactor">
    <cofactor evidence="2">
        <name>Zn(2+)</name>
        <dbReference type="ChEBI" id="CHEBI:29105"/>
    </cofactor>
</comment>
<keyword evidence="6" id="KW-0862">Zinc</keyword>
<dbReference type="STRING" id="626937.HMPREF3293_00986"/>
<dbReference type="GO" id="GO:0005829">
    <property type="term" value="C:cytosol"/>
    <property type="evidence" value="ECO:0007669"/>
    <property type="project" value="TreeGrafter"/>
</dbReference>
<feature type="domain" description="Class II aldolase/adducin N-terminal" evidence="14">
    <location>
        <begin position="7"/>
        <end position="193"/>
    </location>
</feature>
<dbReference type="FunFam" id="3.40.225.10:FF:000001">
    <property type="entry name" value="L-ribulose-5-phosphate 4-epimerase UlaF"/>
    <property type="match status" value="1"/>
</dbReference>